<evidence type="ECO:0000256" key="6">
    <source>
        <dbReference type="ARBA" id="ARBA00022679"/>
    </source>
</evidence>
<dbReference type="InterPro" id="IPR000008">
    <property type="entry name" value="C2_dom"/>
</dbReference>
<dbReference type="Gene3D" id="3.90.1750.10">
    <property type="entry name" value="Hect, E3 ligase catalytic domains"/>
    <property type="match status" value="1"/>
</dbReference>
<feature type="active site" description="Glycyl thioester intermediate" evidence="15 16">
    <location>
        <position position="935"/>
    </location>
</feature>
<dbReference type="FunFam" id="2.20.70.10:FF:000014">
    <property type="entry name" value="E3 ubiquitin-protein ligase SMURF1"/>
    <property type="match status" value="1"/>
</dbReference>
<comment type="catalytic activity">
    <reaction evidence="1">
        <text>S-ubiquitinyl-[E2 ubiquitin-conjugating enzyme]-L-cysteine + [acceptor protein]-L-lysine = [E2 ubiquitin-conjugating enzyme]-L-cysteine + N(6)-ubiquitinyl-[acceptor protein]-L-lysine.</text>
        <dbReference type="EC" id="2.3.2.26"/>
    </reaction>
</comment>
<feature type="region of interest" description="Disordered" evidence="17">
    <location>
        <begin position="198"/>
        <end position="318"/>
    </location>
</feature>
<dbReference type="SUPFAM" id="SSF51045">
    <property type="entry name" value="WW domain"/>
    <property type="match status" value="3"/>
</dbReference>
<evidence type="ECO:0000259" key="20">
    <source>
        <dbReference type="PROSITE" id="PS50237"/>
    </source>
</evidence>
<feature type="region of interest" description="Disordered" evidence="17">
    <location>
        <begin position="154"/>
        <end position="180"/>
    </location>
</feature>
<evidence type="ECO:0000259" key="19">
    <source>
        <dbReference type="PROSITE" id="PS50020"/>
    </source>
</evidence>
<dbReference type="GO" id="GO:0016567">
    <property type="term" value="P:protein ubiquitination"/>
    <property type="evidence" value="ECO:0007669"/>
    <property type="project" value="TreeGrafter"/>
</dbReference>
<evidence type="ECO:0000256" key="13">
    <source>
        <dbReference type="ARBA" id="ARBA00082688"/>
    </source>
</evidence>
<dbReference type="SMART" id="SM00119">
    <property type="entry name" value="HECTc"/>
    <property type="match status" value="1"/>
</dbReference>
<keyword evidence="6" id="KW-0808">Transferase</keyword>
<evidence type="ECO:0000256" key="12">
    <source>
        <dbReference type="ARBA" id="ARBA00079482"/>
    </source>
</evidence>
<dbReference type="SMART" id="SM00456">
    <property type="entry name" value="WW"/>
    <property type="match status" value="3"/>
</dbReference>
<dbReference type="CDD" id="cd00201">
    <property type="entry name" value="WW"/>
    <property type="match status" value="3"/>
</dbReference>
<evidence type="ECO:0000256" key="8">
    <source>
        <dbReference type="ARBA" id="ARBA00022782"/>
    </source>
</evidence>
<reference evidence="21" key="2">
    <citation type="submission" date="2022-10" db="EMBL/GenBank/DDBJ databases">
        <authorList>
            <consortium name="ENA_rothamsted_submissions"/>
            <consortium name="culmorum"/>
            <person name="King R."/>
        </authorList>
    </citation>
    <scope>NUCLEOTIDE SEQUENCE</scope>
</reference>
<dbReference type="GO" id="GO:0043161">
    <property type="term" value="P:proteasome-mediated ubiquitin-dependent protein catabolic process"/>
    <property type="evidence" value="ECO:0007669"/>
    <property type="project" value="TreeGrafter"/>
</dbReference>
<dbReference type="OrthoDB" id="423283at2759"/>
<dbReference type="FunFam" id="2.60.40.150:FF:000024">
    <property type="entry name" value="E3 ubiquitin-protein ligase"/>
    <property type="match status" value="1"/>
</dbReference>
<sequence>MSNAPLNRRNGAQKIRLTILCARNLVRKDLFRLPDPFAKISVDGSGQCHSTETVKNTLDPKWNSHYDLYISKNDNVTISVWNHRKVHKKQGSGFLGCVRIVNSLIQRLKDTGYQCLDLGKANADDSEPVKGQIIISLLSRDGPCGGTPLAIVGPLGDLRGPTDHETSPEELPPGWEERRTPSGRLYYVNHITRSTQWVKPQTTGKVRPARPRLNNNVSVNTNNVDNNNLDNCRSDADPTTENNNSEPPPITPVTPCSSTSSPASPPPLLTPPNDHAPSPTRPSHQSAVTIDHAPSPIRPSHQSGGPASMAEQQVVSPTSTTVLAAPNNISCNAPSSNSVLITAQTTPLGASQTSTANQQTPPRGPTRERRQRGGEERREGSGRRRPTRSRNGPGPGVGTASQGGSNAPVAGIRMDLPSGYELRTTQQGQVYFYHIPTGVSTWHDPRIPKDISPISLDADHLGPLPPGWEMRQTNSGRIYFVDHNKRTTQFTDPRLNPQILNNLLKKPPPIPNPASPPPTTVTAVVSSPTSPSTAPPTASSTPMPNCHAGVTAAQPAEAVSPRPPRAVDDLPAGLLNESEHLPKYRRDLVAKLKVLRAELAALQPQSGHCRLEVSRSEVFEESYRLIMKMRPKDMRKRLMVKFRGEEGLDYGGVAREWLHLLSMEMLNPQYGLFQYSRDDHYTLQINPDSSINPEHLSYFHFVGRVLGVAVFHNHQLEGGFTLPFYKQLLNKPITLQDIEGVDPELHRSLTWMLENDIDGVLDTTFSVENNSFGIVKVHELKPSGASIPVTEDNKREYVKLYVNYRFMRGIEQQFLALQKGFSELIPSTSLRPFDERELELVISGIGSIDIADWRSHTRLKHCTLDTPVVQWFWQAVESYSEEMRARLLQFVTGSSRVPLQGFKALQGSTGAAGPRLFTIHCVDVPPQNLPKAHTCFNRIDIPPYETYQVLLDKLTQAVEETCGFAVE</sequence>
<feature type="domain" description="C2" evidence="18">
    <location>
        <begin position="1"/>
        <end position="118"/>
    </location>
</feature>
<dbReference type="Proteomes" id="UP001153737">
    <property type="component" value="Chromosome 16"/>
</dbReference>
<dbReference type="Gene3D" id="3.30.2410.10">
    <property type="entry name" value="Hect, E3 ligase catalytic domain"/>
    <property type="match status" value="1"/>
</dbReference>
<dbReference type="PIRSF" id="PIRSF001569">
    <property type="entry name" value="E3_ub_ligase_SMURF1"/>
    <property type="match status" value="1"/>
</dbReference>
<feature type="compositionally biased region" description="Low complexity" evidence="17">
    <location>
        <begin position="213"/>
        <end position="231"/>
    </location>
</feature>
<comment type="pathway">
    <text evidence="3">Protein modification; protein ubiquitination.</text>
</comment>
<feature type="region of interest" description="Disordered" evidence="17">
    <location>
        <begin position="347"/>
        <end position="412"/>
    </location>
</feature>
<keyword evidence="9 16" id="KW-0833">Ubl conjugation pathway</keyword>
<dbReference type="GO" id="GO:0005886">
    <property type="term" value="C:plasma membrane"/>
    <property type="evidence" value="ECO:0007669"/>
    <property type="project" value="UniProtKB-SubCell"/>
</dbReference>
<dbReference type="FunFam" id="3.90.1750.10:FF:000079">
    <property type="entry name" value="E3 ubiquitin-protein ligase"/>
    <property type="match status" value="1"/>
</dbReference>
<dbReference type="SUPFAM" id="SSF49562">
    <property type="entry name" value="C2 domain (Calcium/lipid-binding domain, CaLB)"/>
    <property type="match status" value="1"/>
</dbReference>
<feature type="compositionally biased region" description="Polar residues" evidence="17">
    <location>
        <begin position="300"/>
        <end position="318"/>
    </location>
</feature>
<dbReference type="SUPFAM" id="SSF56204">
    <property type="entry name" value="Hect, E3 ligase catalytic domain"/>
    <property type="match status" value="1"/>
</dbReference>
<reference evidence="21" key="1">
    <citation type="submission" date="2022-01" db="EMBL/GenBank/DDBJ databases">
        <authorList>
            <person name="King R."/>
        </authorList>
    </citation>
    <scope>NUCLEOTIDE SEQUENCE</scope>
</reference>
<evidence type="ECO:0000256" key="1">
    <source>
        <dbReference type="ARBA" id="ARBA00000885"/>
    </source>
</evidence>
<proteinExistence type="predicted"/>
<dbReference type="EMBL" id="OU896722">
    <property type="protein sequence ID" value="CAH1154742.1"/>
    <property type="molecule type" value="Genomic_DNA"/>
</dbReference>
<dbReference type="Gene3D" id="2.20.70.10">
    <property type="match status" value="3"/>
</dbReference>
<evidence type="ECO:0000256" key="17">
    <source>
        <dbReference type="SAM" id="MobiDB-lite"/>
    </source>
</evidence>
<dbReference type="Pfam" id="PF00168">
    <property type="entry name" value="C2"/>
    <property type="match status" value="1"/>
</dbReference>
<evidence type="ECO:0000313" key="22">
    <source>
        <dbReference type="Proteomes" id="UP001153737"/>
    </source>
</evidence>
<feature type="compositionally biased region" description="Low complexity" evidence="17">
    <location>
        <begin position="520"/>
        <end position="542"/>
    </location>
</feature>
<dbReference type="SMART" id="SM00239">
    <property type="entry name" value="C2"/>
    <property type="match status" value="1"/>
</dbReference>
<accession>A0A9P0DME5</accession>
<dbReference type="InterPro" id="IPR000569">
    <property type="entry name" value="HECT_dom"/>
</dbReference>
<dbReference type="Gene3D" id="2.60.40.150">
    <property type="entry name" value="C2 domain"/>
    <property type="match status" value="1"/>
</dbReference>
<evidence type="ECO:0000256" key="16">
    <source>
        <dbReference type="PROSITE-ProRule" id="PRU00104"/>
    </source>
</evidence>
<keyword evidence="22" id="KW-1185">Reference proteome</keyword>
<feature type="domain" description="WW" evidence="19">
    <location>
        <begin position="462"/>
        <end position="495"/>
    </location>
</feature>
<dbReference type="PROSITE" id="PS50004">
    <property type="entry name" value="C2"/>
    <property type="match status" value="1"/>
</dbReference>
<keyword evidence="5" id="KW-1003">Cell membrane</keyword>
<dbReference type="PANTHER" id="PTHR11254">
    <property type="entry name" value="HECT DOMAIN UBIQUITIN-PROTEIN LIGASE"/>
    <property type="match status" value="1"/>
</dbReference>
<protein>
    <recommendedName>
        <fullName evidence="11">E3 ubiquitin-protein ligase SMURF1</fullName>
        <ecNumber evidence="4">2.3.2.26</ecNumber>
    </recommendedName>
    <alternativeName>
        <fullName evidence="12">HECT-type E3 ubiquitin transferase SMURF1</fullName>
    </alternativeName>
    <alternativeName>
        <fullName evidence="13">SMAD ubiquitination regulatory factor 1</fullName>
    </alternativeName>
    <alternativeName>
        <fullName evidence="14">SMAD-specific E3 ubiquitin-protein ligase 1</fullName>
    </alternativeName>
</protein>
<feature type="domain" description="HECT" evidence="20">
    <location>
        <begin position="630"/>
        <end position="967"/>
    </location>
</feature>
<dbReference type="FunFam" id="3.30.2410.10:FF:000014">
    <property type="entry name" value="E3 ubiquitin-protein ligase SMURF1"/>
    <property type="match status" value="1"/>
</dbReference>
<evidence type="ECO:0000256" key="3">
    <source>
        <dbReference type="ARBA" id="ARBA00004906"/>
    </source>
</evidence>
<dbReference type="GO" id="GO:0061630">
    <property type="term" value="F:ubiquitin protein ligase activity"/>
    <property type="evidence" value="ECO:0007669"/>
    <property type="project" value="UniProtKB-EC"/>
</dbReference>
<dbReference type="InterPro" id="IPR035892">
    <property type="entry name" value="C2_domain_sf"/>
</dbReference>
<dbReference type="AlphaFoldDB" id="A0A9P0DME5"/>
<dbReference type="GO" id="GO:0007398">
    <property type="term" value="P:ectoderm development"/>
    <property type="evidence" value="ECO:0007669"/>
    <property type="project" value="UniProtKB-ARBA"/>
</dbReference>
<dbReference type="CDD" id="cd00078">
    <property type="entry name" value="HECTc"/>
    <property type="match status" value="1"/>
</dbReference>
<dbReference type="InterPro" id="IPR001202">
    <property type="entry name" value="WW_dom"/>
</dbReference>
<dbReference type="InterPro" id="IPR050409">
    <property type="entry name" value="E3_ubiq-protein_ligase"/>
</dbReference>
<dbReference type="Pfam" id="PF00632">
    <property type="entry name" value="HECT"/>
    <property type="match status" value="1"/>
</dbReference>
<dbReference type="FunFam" id="3.30.2160.10:FF:000001">
    <property type="entry name" value="E3 ubiquitin-protein ligase NEDD4-like"/>
    <property type="match status" value="1"/>
</dbReference>
<feature type="region of interest" description="Disordered" evidence="17">
    <location>
        <begin position="504"/>
        <end position="568"/>
    </location>
</feature>
<dbReference type="InterPro" id="IPR035983">
    <property type="entry name" value="Hect_E3_ubiquitin_ligase"/>
</dbReference>
<evidence type="ECO:0000256" key="10">
    <source>
        <dbReference type="ARBA" id="ARBA00023136"/>
    </source>
</evidence>
<name>A0A9P0DME5_PHACE</name>
<feature type="compositionally biased region" description="Low complexity" evidence="17">
    <location>
        <begin position="253"/>
        <end position="262"/>
    </location>
</feature>
<evidence type="ECO:0000256" key="7">
    <source>
        <dbReference type="ARBA" id="ARBA00022737"/>
    </source>
</evidence>
<dbReference type="GO" id="GO:0005737">
    <property type="term" value="C:cytoplasm"/>
    <property type="evidence" value="ECO:0007669"/>
    <property type="project" value="TreeGrafter"/>
</dbReference>
<dbReference type="Gene3D" id="3.30.2160.10">
    <property type="entry name" value="Hect, E3 ligase catalytic domain"/>
    <property type="match status" value="1"/>
</dbReference>
<organism evidence="21 22">
    <name type="scientific">Phaedon cochleariae</name>
    <name type="common">Mustard beetle</name>
    <dbReference type="NCBI Taxonomy" id="80249"/>
    <lineage>
        <taxon>Eukaryota</taxon>
        <taxon>Metazoa</taxon>
        <taxon>Ecdysozoa</taxon>
        <taxon>Arthropoda</taxon>
        <taxon>Hexapoda</taxon>
        <taxon>Insecta</taxon>
        <taxon>Pterygota</taxon>
        <taxon>Neoptera</taxon>
        <taxon>Endopterygota</taxon>
        <taxon>Coleoptera</taxon>
        <taxon>Polyphaga</taxon>
        <taxon>Cucujiformia</taxon>
        <taxon>Chrysomeloidea</taxon>
        <taxon>Chrysomelidae</taxon>
        <taxon>Chrysomelinae</taxon>
        <taxon>Chrysomelini</taxon>
        <taxon>Phaedon</taxon>
    </lineage>
</organism>
<dbReference type="PROSITE" id="PS01159">
    <property type="entry name" value="WW_DOMAIN_1"/>
    <property type="match status" value="2"/>
</dbReference>
<feature type="compositionally biased region" description="Basic and acidic residues" evidence="17">
    <location>
        <begin position="365"/>
        <end position="382"/>
    </location>
</feature>
<evidence type="ECO:0000256" key="2">
    <source>
        <dbReference type="ARBA" id="ARBA00004413"/>
    </source>
</evidence>
<feature type="compositionally biased region" description="Polar residues" evidence="17">
    <location>
        <begin position="347"/>
        <end position="357"/>
    </location>
</feature>
<feature type="domain" description="WW" evidence="19">
    <location>
        <begin position="414"/>
        <end position="447"/>
    </location>
</feature>
<evidence type="ECO:0000256" key="4">
    <source>
        <dbReference type="ARBA" id="ARBA00012485"/>
    </source>
</evidence>
<evidence type="ECO:0000256" key="11">
    <source>
        <dbReference type="ARBA" id="ARBA00068653"/>
    </source>
</evidence>
<evidence type="ECO:0000256" key="14">
    <source>
        <dbReference type="ARBA" id="ARBA00082741"/>
    </source>
</evidence>
<gene>
    <name evidence="21" type="ORF">PHAECO_LOCUS5270</name>
</gene>
<feature type="domain" description="WW" evidence="19">
    <location>
        <begin position="169"/>
        <end position="202"/>
    </location>
</feature>
<evidence type="ECO:0000256" key="9">
    <source>
        <dbReference type="ARBA" id="ARBA00022786"/>
    </source>
</evidence>
<dbReference type="Pfam" id="PF00397">
    <property type="entry name" value="WW"/>
    <property type="match status" value="3"/>
</dbReference>
<dbReference type="CDD" id="cd08382">
    <property type="entry name" value="C2_Smurf-like"/>
    <property type="match status" value="1"/>
</dbReference>
<dbReference type="GO" id="GO:0030514">
    <property type="term" value="P:negative regulation of BMP signaling pathway"/>
    <property type="evidence" value="ECO:0007669"/>
    <property type="project" value="TreeGrafter"/>
</dbReference>
<dbReference type="InterPro" id="IPR024928">
    <property type="entry name" value="E3_ub_ligase_SMURF1"/>
</dbReference>
<dbReference type="GO" id="GO:0030154">
    <property type="term" value="P:cell differentiation"/>
    <property type="evidence" value="ECO:0007669"/>
    <property type="project" value="UniProtKB-KW"/>
</dbReference>
<evidence type="ECO:0000256" key="5">
    <source>
        <dbReference type="ARBA" id="ARBA00022475"/>
    </source>
</evidence>
<keyword evidence="7" id="KW-0677">Repeat</keyword>
<dbReference type="PANTHER" id="PTHR11254:SF395">
    <property type="entry name" value="E3 UBIQUITIN-PROTEIN LIGASE SMURF1"/>
    <property type="match status" value="1"/>
</dbReference>
<keyword evidence="10" id="KW-0472">Membrane</keyword>
<evidence type="ECO:0000313" key="21">
    <source>
        <dbReference type="EMBL" id="CAH1154742.1"/>
    </source>
</evidence>
<dbReference type="PROSITE" id="PS50020">
    <property type="entry name" value="WW_DOMAIN_2"/>
    <property type="match status" value="3"/>
</dbReference>
<dbReference type="FunFam" id="2.20.70.10:FF:000017">
    <property type="entry name" value="E3 ubiquitin-protein ligase"/>
    <property type="match status" value="1"/>
</dbReference>
<feature type="compositionally biased region" description="Pro residues" evidence="17">
    <location>
        <begin position="506"/>
        <end position="519"/>
    </location>
</feature>
<keyword evidence="8" id="KW-0221">Differentiation</keyword>
<dbReference type="InterPro" id="IPR036020">
    <property type="entry name" value="WW_dom_sf"/>
</dbReference>
<dbReference type="PROSITE" id="PS50237">
    <property type="entry name" value="HECT"/>
    <property type="match status" value="1"/>
</dbReference>
<dbReference type="EC" id="2.3.2.26" evidence="4"/>
<evidence type="ECO:0000256" key="15">
    <source>
        <dbReference type="PIRSR" id="PIRSR001569-1"/>
    </source>
</evidence>
<evidence type="ECO:0000259" key="18">
    <source>
        <dbReference type="PROSITE" id="PS50004"/>
    </source>
</evidence>
<comment type="subcellular location">
    <subcellularLocation>
        <location evidence="2">Cell membrane</location>
        <topology evidence="2">Peripheral membrane protein</topology>
        <orientation evidence="2">Cytoplasmic side</orientation>
    </subcellularLocation>
</comment>